<organism evidence="2 3">
    <name type="scientific">Ilyodon furcidens</name>
    <name type="common">goldbreast splitfin</name>
    <dbReference type="NCBI Taxonomy" id="33524"/>
    <lineage>
        <taxon>Eukaryota</taxon>
        <taxon>Metazoa</taxon>
        <taxon>Chordata</taxon>
        <taxon>Craniata</taxon>
        <taxon>Vertebrata</taxon>
        <taxon>Euteleostomi</taxon>
        <taxon>Actinopterygii</taxon>
        <taxon>Neopterygii</taxon>
        <taxon>Teleostei</taxon>
        <taxon>Neoteleostei</taxon>
        <taxon>Acanthomorphata</taxon>
        <taxon>Ovalentaria</taxon>
        <taxon>Atherinomorphae</taxon>
        <taxon>Cyprinodontiformes</taxon>
        <taxon>Goodeidae</taxon>
        <taxon>Ilyodon</taxon>
    </lineage>
</organism>
<gene>
    <name evidence="2" type="ORF">ILYODFUR_025265</name>
</gene>
<protein>
    <submittedName>
        <fullName evidence="2">Uncharacterized protein</fullName>
    </submittedName>
</protein>
<dbReference type="Proteomes" id="UP001482620">
    <property type="component" value="Unassembled WGS sequence"/>
</dbReference>
<keyword evidence="1" id="KW-0472">Membrane</keyword>
<reference evidence="2 3" key="1">
    <citation type="submission" date="2021-06" db="EMBL/GenBank/DDBJ databases">
        <authorList>
            <person name="Palmer J.M."/>
        </authorList>
    </citation>
    <scope>NUCLEOTIDE SEQUENCE [LARGE SCALE GENOMIC DNA]</scope>
    <source>
        <strain evidence="3">if_2019</strain>
        <tissue evidence="2">Muscle</tissue>
    </source>
</reference>
<evidence type="ECO:0000313" key="2">
    <source>
        <dbReference type="EMBL" id="MEQ2222349.1"/>
    </source>
</evidence>
<evidence type="ECO:0000313" key="3">
    <source>
        <dbReference type="Proteomes" id="UP001482620"/>
    </source>
</evidence>
<name>A0ABV0SP61_9TELE</name>
<sequence length="171" mass="18958">MLKTVMNFKCAINEMGRPVVDIELEPGLEAQQCTGKEDSSQTATVLKYNVPCALRIHVLDMSTNSTSFINDSISLQSSSTNLLYPLFMNCFILRPSSLIFTSFILTYGSVMLPLCSLILYQGFQHWQQKSSTSSAATMSHSDCFTYNVVVMELIGVIGCIISCIASLFYVF</sequence>
<feature type="transmembrane region" description="Helical" evidence="1">
    <location>
        <begin position="98"/>
        <end position="120"/>
    </location>
</feature>
<keyword evidence="1" id="KW-0812">Transmembrane</keyword>
<accession>A0ABV0SP61</accession>
<keyword evidence="3" id="KW-1185">Reference proteome</keyword>
<dbReference type="EMBL" id="JAHRIQ010003068">
    <property type="protein sequence ID" value="MEQ2222349.1"/>
    <property type="molecule type" value="Genomic_DNA"/>
</dbReference>
<proteinExistence type="predicted"/>
<evidence type="ECO:0000256" key="1">
    <source>
        <dbReference type="SAM" id="Phobius"/>
    </source>
</evidence>
<comment type="caution">
    <text evidence="2">The sequence shown here is derived from an EMBL/GenBank/DDBJ whole genome shotgun (WGS) entry which is preliminary data.</text>
</comment>
<keyword evidence="1" id="KW-1133">Transmembrane helix</keyword>
<feature type="transmembrane region" description="Helical" evidence="1">
    <location>
        <begin position="148"/>
        <end position="170"/>
    </location>
</feature>